<evidence type="ECO:0000256" key="1">
    <source>
        <dbReference type="ARBA" id="ARBA00004141"/>
    </source>
</evidence>
<dbReference type="AlphaFoldDB" id="I5ARM2"/>
<reference evidence="8 9" key="2">
    <citation type="submission" date="2012-02" db="EMBL/GenBank/DDBJ databases">
        <title>Improved High-Quality Draft sequence of Eubacterium cellulosolvens 6.</title>
        <authorList>
            <consortium name="US DOE Joint Genome Institute"/>
            <person name="Lucas S."/>
            <person name="Han J."/>
            <person name="Lapidus A."/>
            <person name="Cheng J.-F."/>
            <person name="Goodwin L."/>
            <person name="Pitluck S."/>
            <person name="Peters L."/>
            <person name="Mikhailova N."/>
            <person name="Gu W."/>
            <person name="Detter J.C."/>
            <person name="Han C."/>
            <person name="Tapia R."/>
            <person name="Land M."/>
            <person name="Hauser L."/>
            <person name="Kyrpides N."/>
            <person name="Ivanova N."/>
            <person name="Pagani I."/>
            <person name="Johnson E."/>
            <person name="Mukhopadhyay B."/>
            <person name="Anderson I."/>
            <person name="Woyke T."/>
        </authorList>
    </citation>
    <scope>NUCLEOTIDE SEQUENCE [LARGE SCALE GENOMIC DNA]</scope>
    <source>
        <strain evidence="8 9">6</strain>
    </source>
</reference>
<feature type="transmembrane region" description="Helical" evidence="7">
    <location>
        <begin position="351"/>
        <end position="372"/>
    </location>
</feature>
<keyword evidence="3 6" id="KW-0812">Transmembrane</keyword>
<keyword evidence="2 6" id="KW-0813">Transport</keyword>
<evidence type="ECO:0000256" key="5">
    <source>
        <dbReference type="ARBA" id="ARBA00023136"/>
    </source>
</evidence>
<feature type="transmembrane region" description="Helical" evidence="7">
    <location>
        <begin position="221"/>
        <end position="249"/>
    </location>
</feature>
<dbReference type="EMBL" id="CM001487">
    <property type="protein sequence ID" value="EIM56445.1"/>
    <property type="molecule type" value="Genomic_DNA"/>
</dbReference>
<feature type="transmembrane region" description="Helical" evidence="7">
    <location>
        <begin position="96"/>
        <end position="117"/>
    </location>
</feature>
<sequence>MTNEGNKSRETFGSRLGFILVSAGCAIGIGNVWKFPYLCGQNGGAAFILIYLLFLVLLGIPVMVCEFAIGRGSRRSAALAMEALEPAGTKWHRFKYISIAGNYLLMMYYTVVAGWMLNYCWKHIRGEFTGVSPEFIANDFGGMLGDFSQLAFWTVAVCLLGFIVCFFGIQKGVERITKYMMIALLLLMIVLAAHSLFLKGAGEGISFYLVPNFKDMAKRGIGNVIFAAMSQAFFTLSIGIGSMLIFGSYIGKDRSLTGEAVTVTVLDTFVALMAGFIIIPACFAYNIEPDAGPSLIFITIPNLFTQMPGGRIWGALFFVFLSFAAMSTVVAVFENIVAFDMDLFGWGRKKSVLISAVLIIALSMPCVLGYNIWSGFAPLGEGSAVLDLEDFIVSNNLLPLGSLAFVLFCTRRNGWGWDGFIAEADAGKGLKFPHFLKGYITYGLPLIIILIYLKGYWDMFSPMGTAKLACWMAAACVFLAFVFFCAVFAGGKKKERTANQAAS</sequence>
<dbReference type="NCBIfam" id="NF037979">
    <property type="entry name" value="Na_transp"/>
    <property type="match status" value="1"/>
</dbReference>
<organism evidence="8 9">
    <name type="scientific">Eubacterium cellulosolvens (strain ATCC 43171 / JCM 9499 / 6)</name>
    <name type="common">Cillobacterium cellulosolvens</name>
    <dbReference type="NCBI Taxonomy" id="633697"/>
    <lineage>
        <taxon>Bacteria</taxon>
        <taxon>Bacillati</taxon>
        <taxon>Bacillota</taxon>
        <taxon>Clostridia</taxon>
        <taxon>Eubacteriales</taxon>
        <taxon>Eubacteriaceae</taxon>
        <taxon>Eubacterium</taxon>
    </lineage>
</organism>
<feature type="transmembrane region" description="Helical" evidence="7">
    <location>
        <begin position="312"/>
        <end position="339"/>
    </location>
</feature>
<feature type="transmembrane region" description="Helical" evidence="7">
    <location>
        <begin position="439"/>
        <end position="457"/>
    </location>
</feature>
<dbReference type="InterPro" id="IPR037272">
    <property type="entry name" value="SNS_sf"/>
</dbReference>
<evidence type="ECO:0000313" key="9">
    <source>
        <dbReference type="Proteomes" id="UP000005753"/>
    </source>
</evidence>
<comment type="similarity">
    <text evidence="6">Belongs to the sodium:neurotransmitter symporter (SNF) (TC 2.A.22) family.</text>
</comment>
<feature type="transmembrane region" description="Helical" evidence="7">
    <location>
        <begin position="45"/>
        <end position="69"/>
    </location>
</feature>
<evidence type="ECO:0000256" key="2">
    <source>
        <dbReference type="ARBA" id="ARBA00022448"/>
    </source>
</evidence>
<evidence type="ECO:0000313" key="8">
    <source>
        <dbReference type="EMBL" id="EIM56445.1"/>
    </source>
</evidence>
<dbReference type="STRING" id="633697.EubceDRAFT1_0606"/>
<keyword evidence="4 7" id="KW-1133">Transmembrane helix</keyword>
<dbReference type="PANTHER" id="PTHR42948">
    <property type="entry name" value="TRANSPORTER"/>
    <property type="match status" value="1"/>
</dbReference>
<keyword evidence="5 7" id="KW-0472">Membrane</keyword>
<dbReference type="PROSITE" id="PS50267">
    <property type="entry name" value="NA_NEUROTRAN_SYMP_3"/>
    <property type="match status" value="1"/>
</dbReference>
<evidence type="ECO:0000256" key="7">
    <source>
        <dbReference type="SAM" id="Phobius"/>
    </source>
</evidence>
<dbReference type="PROSITE" id="PS00610">
    <property type="entry name" value="NA_NEUROTRAN_SYMP_1"/>
    <property type="match status" value="1"/>
</dbReference>
<dbReference type="PRINTS" id="PR00176">
    <property type="entry name" value="NANEUSMPORT"/>
</dbReference>
<dbReference type="Pfam" id="PF00209">
    <property type="entry name" value="SNF"/>
    <property type="match status" value="2"/>
</dbReference>
<reference evidence="8 9" key="1">
    <citation type="submission" date="2010-08" db="EMBL/GenBank/DDBJ databases">
        <authorList>
            <consortium name="US DOE Joint Genome Institute (JGI-PGF)"/>
            <person name="Lucas S."/>
            <person name="Copeland A."/>
            <person name="Lapidus A."/>
            <person name="Cheng J.-F."/>
            <person name="Bruce D."/>
            <person name="Goodwin L."/>
            <person name="Pitluck S."/>
            <person name="Land M.L."/>
            <person name="Hauser L."/>
            <person name="Chang Y.-J."/>
            <person name="Anderson I.J."/>
            <person name="Johnson E."/>
            <person name="Mulhopadhyay B."/>
            <person name="Kyrpides N."/>
            <person name="Woyke T.J."/>
        </authorList>
    </citation>
    <scope>NUCLEOTIDE SEQUENCE [LARGE SCALE GENOMIC DNA]</scope>
    <source>
        <strain evidence="8 9">6</strain>
    </source>
</reference>
<dbReference type="Proteomes" id="UP000005753">
    <property type="component" value="Chromosome"/>
</dbReference>
<dbReference type="CDD" id="cd10336">
    <property type="entry name" value="SLC6sbd_Tyt1-Like"/>
    <property type="match status" value="1"/>
</dbReference>
<feature type="transmembrane region" description="Helical" evidence="7">
    <location>
        <begin position="261"/>
        <end position="287"/>
    </location>
</feature>
<evidence type="ECO:0000256" key="4">
    <source>
        <dbReference type="ARBA" id="ARBA00022989"/>
    </source>
</evidence>
<dbReference type="SUPFAM" id="SSF161070">
    <property type="entry name" value="SNF-like"/>
    <property type="match status" value="1"/>
</dbReference>
<accession>I5ARM2</accession>
<keyword evidence="9" id="KW-1185">Reference proteome</keyword>
<feature type="transmembrane region" description="Helical" evidence="7">
    <location>
        <begin position="12"/>
        <end position="33"/>
    </location>
</feature>
<dbReference type="GO" id="GO:0015293">
    <property type="term" value="F:symporter activity"/>
    <property type="evidence" value="ECO:0007669"/>
    <property type="project" value="UniProtKB-KW"/>
</dbReference>
<dbReference type="PANTHER" id="PTHR42948:SF1">
    <property type="entry name" value="TRANSPORTER"/>
    <property type="match status" value="1"/>
</dbReference>
<keyword evidence="6" id="KW-0769">Symport</keyword>
<name>I5ARM2_EUBC6</name>
<dbReference type="InterPro" id="IPR000175">
    <property type="entry name" value="Na/ntran_symport"/>
</dbReference>
<evidence type="ECO:0000256" key="6">
    <source>
        <dbReference type="RuleBase" id="RU003732"/>
    </source>
</evidence>
<dbReference type="InterPro" id="IPR047218">
    <property type="entry name" value="YocR/YhdH-like"/>
</dbReference>
<feature type="transmembrane region" description="Helical" evidence="7">
    <location>
        <begin position="469"/>
        <end position="489"/>
    </location>
</feature>
<feature type="transmembrane region" description="Helical" evidence="7">
    <location>
        <begin position="181"/>
        <end position="201"/>
    </location>
</feature>
<proteinExistence type="inferred from homology"/>
<dbReference type="HOGENOM" id="CLU_006855_3_0_9"/>
<feature type="transmembrane region" description="Helical" evidence="7">
    <location>
        <begin position="392"/>
        <end position="410"/>
    </location>
</feature>
<dbReference type="GO" id="GO:0016020">
    <property type="term" value="C:membrane"/>
    <property type="evidence" value="ECO:0007669"/>
    <property type="project" value="UniProtKB-SubCell"/>
</dbReference>
<dbReference type="OrthoDB" id="9762833at2"/>
<dbReference type="eggNOG" id="COG0733">
    <property type="taxonomic scope" value="Bacteria"/>
</dbReference>
<protein>
    <recommendedName>
        <fullName evidence="6">Transporter</fullName>
    </recommendedName>
</protein>
<comment type="subcellular location">
    <subcellularLocation>
        <location evidence="1">Membrane</location>
        <topology evidence="1">Multi-pass membrane protein</topology>
    </subcellularLocation>
</comment>
<gene>
    <name evidence="8" type="ORF">EubceDRAFT1_0606</name>
</gene>
<evidence type="ECO:0000256" key="3">
    <source>
        <dbReference type="ARBA" id="ARBA00022692"/>
    </source>
</evidence>
<feature type="transmembrane region" description="Helical" evidence="7">
    <location>
        <begin position="150"/>
        <end position="169"/>
    </location>
</feature>